<dbReference type="EMBL" id="QYBA01000122">
    <property type="protein sequence ID" value="TKY91845.1"/>
    <property type="molecule type" value="Genomic_DNA"/>
</dbReference>
<gene>
    <name evidence="1" type="primary">eif1A</name>
    <name evidence="1" type="ORF">C5S46_03745</name>
</gene>
<sequence>MNGHKRYESNPEEVVRVRVPKKHEREILGIVESMLGANKIRVRCTDGVVRLGRIPGKLKKRTWIRAGDVVILVPWDFQDEKADVKWRYTRPQVDWLEKRGYLKG</sequence>
<keyword evidence="1" id="KW-0396">Initiation factor</keyword>
<name>A0AC61SB93_9EURY</name>
<evidence type="ECO:0000313" key="2">
    <source>
        <dbReference type="Proteomes" id="UP000315423"/>
    </source>
</evidence>
<reference evidence="1" key="1">
    <citation type="submission" date="2018-09" db="EMBL/GenBank/DDBJ databases">
        <title>A genomic encyclopedia of anaerobic methanotrophic archaea.</title>
        <authorList>
            <person name="Skennerton C.T."/>
            <person name="Chadwick G.L."/>
            <person name="Laso-Perez R."/>
            <person name="Leu A.O."/>
            <person name="Speth D.R."/>
            <person name="Yu H."/>
            <person name="Morgan-Lang C."/>
            <person name="Hatzenpichler R."/>
            <person name="Goudeau D."/>
            <person name="Malmstrom R."/>
            <person name="Woyke T."/>
            <person name="Hallam S."/>
            <person name="Tyson G.W."/>
            <person name="Wegener G."/>
            <person name="Boetius A."/>
            <person name="Orphan V.J."/>
        </authorList>
    </citation>
    <scope>NUCLEOTIDE SEQUENCE</scope>
    <source>
        <strain evidence="1">CONS3730D10UFb2</strain>
    </source>
</reference>
<accession>A0AC61SB93</accession>
<keyword evidence="1" id="KW-0648">Protein biosynthesis</keyword>
<evidence type="ECO:0000313" key="1">
    <source>
        <dbReference type="EMBL" id="TKY91845.1"/>
    </source>
</evidence>
<organism evidence="1 2">
    <name type="scientific">Candidatus Methanomarinus sp</name>
    <dbReference type="NCBI Taxonomy" id="3386244"/>
    <lineage>
        <taxon>Archaea</taxon>
        <taxon>Methanobacteriati</taxon>
        <taxon>Methanobacteriota</taxon>
        <taxon>Stenosarchaea group</taxon>
        <taxon>Methanomicrobia</taxon>
        <taxon>Methanosarcinales</taxon>
        <taxon>ANME-2 cluster</taxon>
        <taxon>Candidatus Methanocomedenaceae</taxon>
        <taxon>Candidatus Methanomarinus</taxon>
    </lineage>
</organism>
<dbReference type="Proteomes" id="UP000315423">
    <property type="component" value="Unassembled WGS sequence"/>
</dbReference>
<protein>
    <submittedName>
        <fullName evidence="1">Translation initiation factor eIF-1A</fullName>
    </submittedName>
</protein>
<proteinExistence type="predicted"/>
<comment type="caution">
    <text evidence="1">The sequence shown here is derived from an EMBL/GenBank/DDBJ whole genome shotgun (WGS) entry which is preliminary data.</text>
</comment>